<feature type="region of interest" description="Disordered" evidence="7">
    <location>
        <begin position="335"/>
        <end position="372"/>
    </location>
</feature>
<evidence type="ECO:0000313" key="10">
    <source>
        <dbReference type="WBParaSite" id="Csp11.Scaffold629.g10343.t1"/>
    </source>
</evidence>
<evidence type="ECO:0000256" key="4">
    <source>
        <dbReference type="ARBA" id="ARBA00022777"/>
    </source>
</evidence>
<dbReference type="Pfam" id="PF00069">
    <property type="entry name" value="Pkinase"/>
    <property type="match status" value="1"/>
</dbReference>
<dbReference type="GO" id="GO:0005524">
    <property type="term" value="F:ATP binding"/>
    <property type="evidence" value="ECO:0007669"/>
    <property type="project" value="UniProtKB-KW"/>
</dbReference>
<proteinExistence type="inferred from homology"/>
<evidence type="ECO:0000259" key="8">
    <source>
        <dbReference type="PROSITE" id="PS50011"/>
    </source>
</evidence>
<dbReference type="WBParaSite" id="Csp11.Scaffold629.g10343.t1">
    <property type="protein sequence ID" value="Csp11.Scaffold629.g10343.t1"/>
    <property type="gene ID" value="Csp11.Scaffold629.g10343"/>
</dbReference>
<evidence type="ECO:0000256" key="6">
    <source>
        <dbReference type="ARBA" id="ARBA00037966"/>
    </source>
</evidence>
<sequence length="372" mass="42555">MSKRTRGNDEVDDKNKSESLAIWNRPDEPNEQRGSGSTTADLSLESCSNSQSPVWQHVQKHGPHPNIVKWLDSFNIKHNNTRHYTLRFEMMGPSLAEAMKLQEHKFHIEVMKRIIKQILEAVKHLHYLGVIHMDIKPCNIMIAITDENIQNLANSKDRTHNRYDLNVTDPDSNIIVKIVDMGLSCIAERVRIQARPTCSYSSPEGLLTYQRDQSVDLWSVGCLIFKLVIGRTLIPCNDYNEVEHYEEHLALMEDNLGPIPDDLFKNEAIPEGLKYLEKPIRQGCPDPNVHRMLVDEAAKVIKSAQSCELFSELVQSFLKYDPEQRMKAADALDHPFLEPQSEESETERDLEAQMSSNEPGTSTSYQSTFLNR</sequence>
<dbReference type="SMART" id="SM00220">
    <property type="entry name" value="S_TKc"/>
    <property type="match status" value="1"/>
</dbReference>
<feature type="region of interest" description="Disordered" evidence="7">
    <location>
        <begin position="1"/>
        <end position="46"/>
    </location>
</feature>
<keyword evidence="4" id="KW-0418">Kinase</keyword>
<keyword evidence="1" id="KW-0723">Serine/threonine-protein kinase</keyword>
<dbReference type="Proteomes" id="UP000095282">
    <property type="component" value="Unplaced"/>
</dbReference>
<feature type="compositionally biased region" description="Polar residues" evidence="7">
    <location>
        <begin position="353"/>
        <end position="372"/>
    </location>
</feature>
<keyword evidence="3" id="KW-0547">Nucleotide-binding</keyword>
<dbReference type="STRING" id="1561998.A0A1I7TP08"/>
<evidence type="ECO:0000256" key="7">
    <source>
        <dbReference type="SAM" id="MobiDB-lite"/>
    </source>
</evidence>
<dbReference type="InterPro" id="IPR008271">
    <property type="entry name" value="Ser/Thr_kinase_AS"/>
</dbReference>
<dbReference type="InterPro" id="IPR000719">
    <property type="entry name" value="Prot_kinase_dom"/>
</dbReference>
<name>A0A1I7TP08_9PELO</name>
<dbReference type="Gene3D" id="1.10.510.10">
    <property type="entry name" value="Transferase(Phosphotransferase) domain 1"/>
    <property type="match status" value="1"/>
</dbReference>
<evidence type="ECO:0000256" key="1">
    <source>
        <dbReference type="ARBA" id="ARBA00022527"/>
    </source>
</evidence>
<organism evidence="9 10">
    <name type="scientific">Caenorhabditis tropicalis</name>
    <dbReference type="NCBI Taxonomy" id="1561998"/>
    <lineage>
        <taxon>Eukaryota</taxon>
        <taxon>Metazoa</taxon>
        <taxon>Ecdysozoa</taxon>
        <taxon>Nematoda</taxon>
        <taxon>Chromadorea</taxon>
        <taxon>Rhabditida</taxon>
        <taxon>Rhabditina</taxon>
        <taxon>Rhabditomorpha</taxon>
        <taxon>Rhabditoidea</taxon>
        <taxon>Rhabditidae</taxon>
        <taxon>Peloderinae</taxon>
        <taxon>Caenorhabditis</taxon>
    </lineage>
</organism>
<feature type="compositionally biased region" description="Polar residues" evidence="7">
    <location>
        <begin position="32"/>
        <end position="46"/>
    </location>
</feature>
<dbReference type="SUPFAM" id="SSF56112">
    <property type="entry name" value="Protein kinase-like (PK-like)"/>
    <property type="match status" value="1"/>
</dbReference>
<feature type="compositionally biased region" description="Basic and acidic residues" evidence="7">
    <location>
        <begin position="1"/>
        <end position="17"/>
    </location>
</feature>
<dbReference type="PANTHER" id="PTHR45646">
    <property type="entry name" value="SERINE/THREONINE-PROTEIN KINASE DOA-RELATED"/>
    <property type="match status" value="1"/>
</dbReference>
<dbReference type="InterPro" id="IPR051175">
    <property type="entry name" value="CLK_kinases"/>
</dbReference>
<dbReference type="eggNOG" id="KOG0671">
    <property type="taxonomic scope" value="Eukaryota"/>
</dbReference>
<dbReference type="InterPro" id="IPR011009">
    <property type="entry name" value="Kinase-like_dom_sf"/>
</dbReference>
<feature type="domain" description="Protein kinase" evidence="8">
    <location>
        <begin position="1"/>
        <end position="337"/>
    </location>
</feature>
<evidence type="ECO:0000256" key="2">
    <source>
        <dbReference type="ARBA" id="ARBA00022679"/>
    </source>
</evidence>
<dbReference type="PROSITE" id="PS00108">
    <property type="entry name" value="PROTEIN_KINASE_ST"/>
    <property type="match status" value="1"/>
</dbReference>
<keyword evidence="5" id="KW-0067">ATP-binding</keyword>
<dbReference type="PROSITE" id="PS50011">
    <property type="entry name" value="PROTEIN_KINASE_DOM"/>
    <property type="match status" value="1"/>
</dbReference>
<protein>
    <submittedName>
        <fullName evidence="10">Protein kinase domain-containing protein</fullName>
    </submittedName>
</protein>
<comment type="similarity">
    <text evidence="6">Belongs to the protein kinase superfamily. CMGC Ser/Thr protein kinase family. Lammer subfamily.</text>
</comment>
<evidence type="ECO:0000313" key="9">
    <source>
        <dbReference type="Proteomes" id="UP000095282"/>
    </source>
</evidence>
<evidence type="ECO:0000256" key="3">
    <source>
        <dbReference type="ARBA" id="ARBA00022741"/>
    </source>
</evidence>
<reference evidence="10" key="1">
    <citation type="submission" date="2016-11" db="UniProtKB">
        <authorList>
            <consortium name="WormBaseParasite"/>
        </authorList>
    </citation>
    <scope>IDENTIFICATION</scope>
</reference>
<dbReference type="Gene3D" id="3.30.200.20">
    <property type="entry name" value="Phosphorylase Kinase, domain 1"/>
    <property type="match status" value="1"/>
</dbReference>
<accession>A0A1I7TP08</accession>
<keyword evidence="2" id="KW-0808">Transferase</keyword>
<evidence type="ECO:0000256" key="5">
    <source>
        <dbReference type="ARBA" id="ARBA00022840"/>
    </source>
</evidence>
<dbReference type="AlphaFoldDB" id="A0A1I7TP08"/>
<dbReference type="GO" id="GO:0004674">
    <property type="term" value="F:protein serine/threonine kinase activity"/>
    <property type="evidence" value="ECO:0007669"/>
    <property type="project" value="UniProtKB-KW"/>
</dbReference>
<keyword evidence="9" id="KW-1185">Reference proteome</keyword>